<keyword evidence="3" id="KW-1185">Reference proteome</keyword>
<evidence type="ECO:0000313" key="3">
    <source>
        <dbReference type="Proteomes" id="UP001221208"/>
    </source>
</evidence>
<sequence>MAAPTPHRQRGVAAVELALLLPLLLLLFLGTGAVLRLYYVNMALLNAAHAGAQYAVTANSEDRGAIAAAALRDGRHDLPRMAAPSVRIVRRCADGSPHGGGACPGHAPAPWTYVEVSADYPFASDTFGMLPGFPAVLNLRQTAIFRLN</sequence>
<dbReference type="RefSeq" id="WP_273670693.1">
    <property type="nucleotide sequence ID" value="NZ_JAQQXR010000003.1"/>
</dbReference>
<evidence type="ECO:0000259" key="1">
    <source>
        <dbReference type="Pfam" id="PF07811"/>
    </source>
</evidence>
<dbReference type="Proteomes" id="UP001221208">
    <property type="component" value="Unassembled WGS sequence"/>
</dbReference>
<evidence type="ECO:0000313" key="2">
    <source>
        <dbReference type="EMBL" id="MDC8758021.1"/>
    </source>
</evidence>
<proteinExistence type="predicted"/>
<organism evidence="2 3">
    <name type="scientific">Janthinobacterium fluminis</name>
    <dbReference type="NCBI Taxonomy" id="2987524"/>
    <lineage>
        <taxon>Bacteria</taxon>
        <taxon>Pseudomonadati</taxon>
        <taxon>Pseudomonadota</taxon>
        <taxon>Betaproteobacteria</taxon>
        <taxon>Burkholderiales</taxon>
        <taxon>Oxalobacteraceae</taxon>
        <taxon>Janthinobacterium</taxon>
    </lineage>
</organism>
<dbReference type="EMBL" id="JAQQXR010000003">
    <property type="protein sequence ID" value="MDC8758021.1"/>
    <property type="molecule type" value="Genomic_DNA"/>
</dbReference>
<accession>A0ABT5K146</accession>
<protein>
    <submittedName>
        <fullName evidence="2">TadE/TadG family type IV pilus assembly protein</fullName>
    </submittedName>
</protein>
<name>A0ABT5K146_9BURK</name>
<dbReference type="InterPro" id="IPR012495">
    <property type="entry name" value="TadE-like_dom"/>
</dbReference>
<comment type="caution">
    <text evidence="2">The sequence shown here is derived from an EMBL/GenBank/DDBJ whole genome shotgun (WGS) entry which is preliminary data.</text>
</comment>
<reference evidence="2 3" key="1">
    <citation type="submission" date="2022-10" db="EMBL/GenBank/DDBJ databases">
        <title>Janthinobacterium sp. hw3 Genome sequencing.</title>
        <authorList>
            <person name="Park S."/>
        </authorList>
    </citation>
    <scope>NUCLEOTIDE SEQUENCE [LARGE SCALE GENOMIC DNA]</scope>
    <source>
        <strain evidence="3">hw3</strain>
    </source>
</reference>
<dbReference type="Pfam" id="PF07811">
    <property type="entry name" value="TadE"/>
    <property type="match status" value="1"/>
</dbReference>
<gene>
    <name evidence="2" type="ORF">OIK44_10505</name>
</gene>
<feature type="domain" description="TadE-like" evidence="1">
    <location>
        <begin position="11"/>
        <end position="52"/>
    </location>
</feature>